<dbReference type="AlphaFoldDB" id="A0A811KRA0"/>
<dbReference type="InterPro" id="IPR016163">
    <property type="entry name" value="Ald_DH_C"/>
</dbReference>
<dbReference type="GO" id="GO:0016620">
    <property type="term" value="F:oxidoreductase activity, acting on the aldehyde or oxo group of donors, NAD or NADP as acceptor"/>
    <property type="evidence" value="ECO:0007669"/>
    <property type="project" value="InterPro"/>
</dbReference>
<keyword evidence="7" id="KW-1185">Reference proteome</keyword>
<protein>
    <recommendedName>
        <fullName evidence="5">Aldehyde dehydrogenase domain-containing protein</fullName>
    </recommendedName>
</protein>
<dbReference type="InterPro" id="IPR016160">
    <property type="entry name" value="Ald_DH_CS_CYS"/>
</dbReference>
<dbReference type="FunFam" id="3.40.309.10:FF:000012">
    <property type="entry name" value="Betaine aldehyde dehydrogenase"/>
    <property type="match status" value="1"/>
</dbReference>
<evidence type="ECO:0000256" key="3">
    <source>
        <dbReference type="PROSITE-ProRule" id="PRU10007"/>
    </source>
</evidence>
<dbReference type="Gene3D" id="3.40.309.10">
    <property type="entry name" value="Aldehyde Dehydrogenase, Chain A, domain 2"/>
    <property type="match status" value="1"/>
</dbReference>
<evidence type="ECO:0000256" key="1">
    <source>
        <dbReference type="ARBA" id="ARBA00009986"/>
    </source>
</evidence>
<dbReference type="InterPro" id="IPR016162">
    <property type="entry name" value="Ald_DH_N"/>
</dbReference>
<sequence length="319" mass="34568">MAACIAAGNTVVHKPAQVSPLTALKFAELACRAGFPPGVINVITGTGGSIGQALADHPKVRKLGFTGSTPVGKTIMASCAKSNLKKCSLELGGKSPLIIFNDVDINTVARKTCDAVFFNKGENCIAAGRIFIEETIHDKMVEKIVELASKMVIGEPLDRKTDHGPQNHLAHLKSLEKFVESSVKDGAKVAFGGKRLDRKGLYFYPTVLTDIDDENFAAYEESFGPIMCISKFRQDDVDEVIERANRTEYGLAGGVFSKDTNLALRVARRIKAGTIFVNTYQKTDVAAPFGGFKQSGFGKDMGEEALNEYLQTKTVTMEY</sequence>
<feature type="domain" description="Aldehyde dehydrogenase" evidence="5">
    <location>
        <begin position="1"/>
        <end position="315"/>
    </location>
</feature>
<dbReference type="Pfam" id="PF00171">
    <property type="entry name" value="Aldedh"/>
    <property type="match status" value="1"/>
</dbReference>
<dbReference type="InterPro" id="IPR016161">
    <property type="entry name" value="Ald_DH/histidinol_DH"/>
</dbReference>
<dbReference type="EMBL" id="CAJFCW020000004">
    <property type="protein sequence ID" value="CAG9109506.1"/>
    <property type="molecule type" value="Genomic_DNA"/>
</dbReference>
<dbReference type="FunFam" id="3.40.605.10:FF:000026">
    <property type="entry name" value="Aldehyde dehydrogenase, putative"/>
    <property type="match status" value="1"/>
</dbReference>
<dbReference type="Gene3D" id="3.40.605.10">
    <property type="entry name" value="Aldehyde Dehydrogenase, Chain A, domain 1"/>
    <property type="match status" value="1"/>
</dbReference>
<comment type="caution">
    <text evidence="6">The sequence shown here is derived from an EMBL/GenBank/DDBJ whole genome shotgun (WGS) entry which is preliminary data.</text>
</comment>
<keyword evidence="2 4" id="KW-0560">Oxidoreductase</keyword>
<dbReference type="InterPro" id="IPR029510">
    <property type="entry name" value="Ald_DH_CS_GLU"/>
</dbReference>
<dbReference type="Proteomes" id="UP000614601">
    <property type="component" value="Unassembled WGS sequence"/>
</dbReference>
<comment type="similarity">
    <text evidence="1 4">Belongs to the aldehyde dehydrogenase family.</text>
</comment>
<dbReference type="PANTHER" id="PTHR11699">
    <property type="entry name" value="ALDEHYDE DEHYDROGENASE-RELATED"/>
    <property type="match status" value="1"/>
</dbReference>
<dbReference type="OrthoDB" id="310895at2759"/>
<evidence type="ECO:0000256" key="2">
    <source>
        <dbReference type="ARBA" id="ARBA00023002"/>
    </source>
</evidence>
<dbReference type="Proteomes" id="UP000783686">
    <property type="component" value="Unassembled WGS sequence"/>
</dbReference>
<gene>
    <name evidence="6" type="ORF">BOKJ2_LOCUS7386</name>
</gene>
<proteinExistence type="inferred from homology"/>
<dbReference type="PROSITE" id="PS00687">
    <property type="entry name" value="ALDEHYDE_DEHYDR_GLU"/>
    <property type="match status" value="1"/>
</dbReference>
<reference evidence="6" key="1">
    <citation type="submission" date="2020-09" db="EMBL/GenBank/DDBJ databases">
        <authorList>
            <person name="Kikuchi T."/>
        </authorList>
    </citation>
    <scope>NUCLEOTIDE SEQUENCE</scope>
    <source>
        <strain evidence="6">SH1</strain>
    </source>
</reference>
<dbReference type="EMBL" id="CAJFDH010000004">
    <property type="protein sequence ID" value="CAD5218176.1"/>
    <property type="molecule type" value="Genomic_DNA"/>
</dbReference>
<evidence type="ECO:0000313" key="7">
    <source>
        <dbReference type="Proteomes" id="UP000614601"/>
    </source>
</evidence>
<accession>A0A811KRA0</accession>
<name>A0A811KRA0_9BILA</name>
<evidence type="ECO:0000313" key="6">
    <source>
        <dbReference type="EMBL" id="CAD5218176.1"/>
    </source>
</evidence>
<dbReference type="PROSITE" id="PS00070">
    <property type="entry name" value="ALDEHYDE_DEHYDR_CYS"/>
    <property type="match status" value="1"/>
</dbReference>
<evidence type="ECO:0000259" key="5">
    <source>
        <dbReference type="Pfam" id="PF00171"/>
    </source>
</evidence>
<evidence type="ECO:0000256" key="4">
    <source>
        <dbReference type="RuleBase" id="RU003345"/>
    </source>
</evidence>
<feature type="active site" evidence="3">
    <location>
        <position position="90"/>
    </location>
</feature>
<organism evidence="6 7">
    <name type="scientific">Bursaphelenchus okinawaensis</name>
    <dbReference type="NCBI Taxonomy" id="465554"/>
    <lineage>
        <taxon>Eukaryota</taxon>
        <taxon>Metazoa</taxon>
        <taxon>Ecdysozoa</taxon>
        <taxon>Nematoda</taxon>
        <taxon>Chromadorea</taxon>
        <taxon>Rhabditida</taxon>
        <taxon>Tylenchina</taxon>
        <taxon>Tylenchomorpha</taxon>
        <taxon>Aphelenchoidea</taxon>
        <taxon>Aphelenchoididae</taxon>
        <taxon>Bursaphelenchus</taxon>
    </lineage>
</organism>
<dbReference type="SUPFAM" id="SSF53720">
    <property type="entry name" value="ALDH-like"/>
    <property type="match status" value="1"/>
</dbReference>
<dbReference type="InterPro" id="IPR015590">
    <property type="entry name" value="Aldehyde_DH_dom"/>
</dbReference>